<dbReference type="EMBL" id="FMHU01000001">
    <property type="protein sequence ID" value="SCL18032.1"/>
    <property type="molecule type" value="Genomic_DNA"/>
</dbReference>
<dbReference type="GO" id="GO:0008168">
    <property type="term" value="F:methyltransferase activity"/>
    <property type="evidence" value="ECO:0007669"/>
    <property type="project" value="UniProtKB-KW"/>
</dbReference>
<sequence length="273" mass="29625">MQGRRTELHFRPDIPDNYFQGRADEYVALEEAPWQLLRHKVIVENLDRHLAPHHRSWIDVGAGDGKLAAYLAAGGRNVTLVEPATDLLASAERRLTEAGLLDRCTLVSGTVDWAALMAPAADFAGLSLHNVLEYTPDWRAALALSVGPLPPGSLVSVVFSNIYGQLVAEAGRGTPARELAARLRSRSLVVGLAGSRFPRPALYSEEVEQQLAHSDVTVVGRYGVRVLSDLIGQPETEDAPPTPADLLELELAVTDDPVLHRVARHIHLVGVKA</sequence>
<dbReference type="Proteomes" id="UP000198906">
    <property type="component" value="Unassembled WGS sequence"/>
</dbReference>
<protein>
    <submittedName>
        <fullName evidence="2">S-adenosylmethionine-dependent methyltransferase</fullName>
    </submittedName>
</protein>
<evidence type="ECO:0000259" key="1">
    <source>
        <dbReference type="Pfam" id="PF13649"/>
    </source>
</evidence>
<keyword evidence="3" id="KW-1185">Reference proteome</keyword>
<name>A0A1C6RLH8_9ACTN</name>
<dbReference type="InterPro" id="IPR029063">
    <property type="entry name" value="SAM-dependent_MTases_sf"/>
</dbReference>
<feature type="domain" description="Methyltransferase" evidence="1">
    <location>
        <begin position="58"/>
        <end position="143"/>
    </location>
</feature>
<organism evidence="2 3">
    <name type="scientific">Micromonospora inyonensis</name>
    <dbReference type="NCBI Taxonomy" id="47866"/>
    <lineage>
        <taxon>Bacteria</taxon>
        <taxon>Bacillati</taxon>
        <taxon>Actinomycetota</taxon>
        <taxon>Actinomycetes</taxon>
        <taxon>Micromonosporales</taxon>
        <taxon>Micromonosporaceae</taxon>
        <taxon>Micromonospora</taxon>
    </lineage>
</organism>
<dbReference type="STRING" id="47866.GA0074694_2213"/>
<proteinExistence type="predicted"/>
<dbReference type="RefSeq" id="WP_091456402.1">
    <property type="nucleotide sequence ID" value="NZ_FMHU01000001.1"/>
</dbReference>
<gene>
    <name evidence="2" type="ORF">GA0074694_2213</name>
</gene>
<dbReference type="AlphaFoldDB" id="A0A1C6RLH8"/>
<evidence type="ECO:0000313" key="3">
    <source>
        <dbReference type="Proteomes" id="UP000198906"/>
    </source>
</evidence>
<dbReference type="InterPro" id="IPR041698">
    <property type="entry name" value="Methyltransf_25"/>
</dbReference>
<evidence type="ECO:0000313" key="2">
    <source>
        <dbReference type="EMBL" id="SCL18032.1"/>
    </source>
</evidence>
<keyword evidence="2" id="KW-0808">Transferase</keyword>
<keyword evidence="2" id="KW-0489">Methyltransferase</keyword>
<dbReference type="Gene3D" id="3.40.50.150">
    <property type="entry name" value="Vaccinia Virus protein VP39"/>
    <property type="match status" value="1"/>
</dbReference>
<dbReference type="GO" id="GO:0032259">
    <property type="term" value="P:methylation"/>
    <property type="evidence" value="ECO:0007669"/>
    <property type="project" value="UniProtKB-KW"/>
</dbReference>
<dbReference type="Pfam" id="PF13649">
    <property type="entry name" value="Methyltransf_25"/>
    <property type="match status" value="1"/>
</dbReference>
<dbReference type="SUPFAM" id="SSF53335">
    <property type="entry name" value="S-adenosyl-L-methionine-dependent methyltransferases"/>
    <property type="match status" value="1"/>
</dbReference>
<accession>A0A1C6RLH8</accession>
<reference evidence="3" key="1">
    <citation type="submission" date="2016-06" db="EMBL/GenBank/DDBJ databases">
        <authorList>
            <person name="Varghese N."/>
        </authorList>
    </citation>
    <scope>NUCLEOTIDE SEQUENCE [LARGE SCALE GENOMIC DNA]</scope>
    <source>
        <strain evidence="3">DSM 46123</strain>
    </source>
</reference>